<reference evidence="3" key="1">
    <citation type="submission" date="2017-02" db="EMBL/GenBank/DDBJ databases">
        <title>Complete genome sequence of Cupriavidus necator strain NH9, a 3-chlorobenzoate degrader.</title>
        <authorList>
            <person name="Moriuchi R."/>
            <person name="Dohra H."/>
            <person name="Ogawa N."/>
        </authorList>
    </citation>
    <scope>NUCLEOTIDE SEQUENCE [LARGE SCALE GENOMIC DNA]</scope>
    <source>
        <strain evidence="3">NH9</strain>
    </source>
</reference>
<dbReference type="OrthoDB" id="8985090at2"/>
<organism evidence="2 3">
    <name type="scientific">Cupriavidus necator</name>
    <name type="common">Alcaligenes eutrophus</name>
    <name type="synonym">Ralstonia eutropha</name>
    <dbReference type="NCBI Taxonomy" id="106590"/>
    <lineage>
        <taxon>Bacteria</taxon>
        <taxon>Pseudomonadati</taxon>
        <taxon>Pseudomonadota</taxon>
        <taxon>Betaproteobacteria</taxon>
        <taxon>Burkholderiales</taxon>
        <taxon>Burkholderiaceae</taxon>
        <taxon>Cupriavidus</taxon>
    </lineage>
</organism>
<feature type="compositionally biased region" description="Basic and acidic residues" evidence="1">
    <location>
        <begin position="415"/>
        <end position="424"/>
    </location>
</feature>
<dbReference type="Proteomes" id="UP000189627">
    <property type="component" value="Chromosome 2"/>
</dbReference>
<dbReference type="EMBL" id="CP017758">
    <property type="protein sequence ID" value="AQV96679.1"/>
    <property type="molecule type" value="Genomic_DNA"/>
</dbReference>
<dbReference type="InterPro" id="IPR012337">
    <property type="entry name" value="RNaseH-like_sf"/>
</dbReference>
<evidence type="ECO:0008006" key="4">
    <source>
        <dbReference type="Google" id="ProtNLM"/>
    </source>
</evidence>
<feature type="region of interest" description="Disordered" evidence="1">
    <location>
        <begin position="415"/>
        <end position="435"/>
    </location>
</feature>
<proteinExistence type="predicted"/>
<dbReference type="AlphaFoldDB" id="A0A1U9UVU2"/>
<dbReference type="SUPFAM" id="SSF53098">
    <property type="entry name" value="Ribonuclease H-like"/>
    <property type="match status" value="1"/>
</dbReference>
<evidence type="ECO:0000313" key="2">
    <source>
        <dbReference type="EMBL" id="AQV96679.1"/>
    </source>
</evidence>
<accession>A0A1U9UVU2</accession>
<evidence type="ECO:0000313" key="3">
    <source>
        <dbReference type="Proteomes" id="UP000189627"/>
    </source>
</evidence>
<feature type="region of interest" description="Disordered" evidence="1">
    <location>
        <begin position="496"/>
        <end position="529"/>
    </location>
</feature>
<sequence length="529" mass="59110">MVEDIKNAAFVKNRAQGKVVRVRTDRIPRRNTFIYHAKRLIAELGLDEKYPAPQVDTVGAKGGNAVDVTFGRVVGDIDTTHLSMVEVIYNDHEKGVVSGGNPLLAFLVERESGCIVSWKVSYGRAENSTLYRHLVLKAFLPKDKWLDDIGYTGDRSGFVHGKLDAVCPDRGPGYATNIREMFTEEMKIGVVSPPPRTPEGKPHVEGKFGNVKTMVRWVFKQLRDMNGGVISTTKPKGNGRKRKPGVVARLMRNILERLIAEAVNIVNTRRYRQSHVSRAMISPSYKGVSAADVFRHKQELRRGNAALPVDSANIYERFLEKNVGFIRAGKIRARNAEYSSDALRAFEVDYRGKNGLTKRKGIPVPYVIPPDSNSLLWVKPEGGVEVLRPTNVNEKHFGEDGAVDEQDIDFRNRIHAATDGEGRQRQPAQRNRLKKPVHDLIVEQLAAVGELPRVIPRDPVARAALREDEAREAFYAAVDGAGIDVPNLEDEPISVEPSEALEAAPEQPRRRRQERGAWYRSQIAGPDRS</sequence>
<protein>
    <recommendedName>
        <fullName evidence="4">Transposase</fullName>
    </recommendedName>
</protein>
<name>A0A1U9UVU2_CUPNE</name>
<evidence type="ECO:0000256" key="1">
    <source>
        <dbReference type="SAM" id="MobiDB-lite"/>
    </source>
</evidence>
<dbReference type="KEGG" id="cuh:BJN34_22710"/>
<gene>
    <name evidence="2" type="ORF">BJN34_22710</name>
</gene>